<reference evidence="1" key="1">
    <citation type="submission" date="2020-11" db="EMBL/GenBank/DDBJ databases">
        <authorList>
            <person name="Koelle M."/>
            <person name="Horta M.A.C."/>
            <person name="Nowrousian M."/>
            <person name="Ohm R.A."/>
            <person name="Benz P."/>
            <person name="Pilgard A."/>
        </authorList>
    </citation>
    <scope>NUCLEOTIDE SEQUENCE</scope>
    <source>
        <strain evidence="1">FPRL280</strain>
    </source>
</reference>
<reference evidence="1" key="2">
    <citation type="journal article" name="Front. Microbiol.">
        <title>Degradative Capacity of Two Strains of Rhodonia placenta: From Phenotype to Genotype.</title>
        <authorList>
            <person name="Kolle M."/>
            <person name="Horta M.A.C."/>
            <person name="Nowrousian M."/>
            <person name="Ohm R.A."/>
            <person name="Benz J.P."/>
            <person name="Pilgard A."/>
        </authorList>
    </citation>
    <scope>NUCLEOTIDE SEQUENCE</scope>
    <source>
        <strain evidence="1">FPRL280</strain>
    </source>
</reference>
<gene>
    <name evidence="1" type="ORF">IEO21_08717</name>
</gene>
<dbReference type="SUPFAM" id="SSF52047">
    <property type="entry name" value="RNI-like"/>
    <property type="match status" value="1"/>
</dbReference>
<dbReference type="Gene3D" id="3.80.10.10">
    <property type="entry name" value="Ribonuclease Inhibitor"/>
    <property type="match status" value="1"/>
</dbReference>
<evidence type="ECO:0000313" key="1">
    <source>
        <dbReference type="EMBL" id="KAF9806337.1"/>
    </source>
</evidence>
<protein>
    <recommendedName>
        <fullName evidence="3">F-box domain-containing protein</fullName>
    </recommendedName>
</protein>
<organism evidence="1 2">
    <name type="scientific">Rhodonia placenta</name>
    <dbReference type="NCBI Taxonomy" id="104341"/>
    <lineage>
        <taxon>Eukaryota</taxon>
        <taxon>Fungi</taxon>
        <taxon>Dikarya</taxon>
        <taxon>Basidiomycota</taxon>
        <taxon>Agaricomycotina</taxon>
        <taxon>Agaricomycetes</taxon>
        <taxon>Polyporales</taxon>
        <taxon>Adustoporiaceae</taxon>
        <taxon>Rhodonia</taxon>
    </lineage>
</organism>
<accession>A0A8H7NVL8</accession>
<evidence type="ECO:0008006" key="3">
    <source>
        <dbReference type="Google" id="ProtNLM"/>
    </source>
</evidence>
<dbReference type="Proteomes" id="UP000639403">
    <property type="component" value="Unassembled WGS sequence"/>
</dbReference>
<dbReference type="InterPro" id="IPR032675">
    <property type="entry name" value="LRR_dom_sf"/>
</dbReference>
<name>A0A8H7NVL8_9APHY</name>
<comment type="caution">
    <text evidence="1">The sequence shown here is derived from an EMBL/GenBank/DDBJ whole genome shotgun (WGS) entry which is preliminary data.</text>
</comment>
<proteinExistence type="predicted"/>
<dbReference type="EMBL" id="JADOXO010000335">
    <property type="protein sequence ID" value="KAF9806337.1"/>
    <property type="molecule type" value="Genomic_DNA"/>
</dbReference>
<dbReference type="AlphaFoldDB" id="A0A8H7NVL8"/>
<evidence type="ECO:0000313" key="2">
    <source>
        <dbReference type="Proteomes" id="UP000639403"/>
    </source>
</evidence>
<sequence length="599" mass="66893">MTPTDELTATVCGALGTLSSARKADLLLETSLSLLEAGRYGEEVESYLEVYLRTPDLPKANVVKALSARANARKAAGERLLARAQQDYNPHDHTGIERTANAPIPIQSPFFNLPASRRAPPEIWEHIATFVPRYHLRTWFFVSPFHRDIAVRRIFRTIDMYFGEDQESVNRGLDIFDRVKADPGFASLVRALRIHWSSEEGDMFDLMLRLFRTTLPSFKALREFEWIGYPEMRADMVQAVLASHPRLQSVGLIGWHFDAVGVSAFHNLHKFCLRAEDDDGFADMGEVRSVLDQNAGTLRHLTLGAHLQRTHSWDLAFESATLRALTHLDLVDTRISHAVLVRIMHASALRSLTLHGTFADPAAARVVFGSDHVIGGDHAVLPHLEAFRFVTVGHDDDWALFEAVAKFVGQRPRLRRLDLGSCPWELVRGVLPGLAGLRVLRVRIANLCTEAVDALIQAVPKTLLALHLNTVVSNAPLHEYAPAFSVFSTLSMLHLRSHSAHRPQPNLLSEKEFTMQTDHWVTSARAVALALPSLDFVGWHGEHYVVVRAGEKDGGVELKELPSRRRLDCGKGVDLGGEDAAWLERKDVPMDYEMTGLES</sequence>